<comment type="subcellular location">
    <subcellularLocation>
        <location evidence="1">Target cell</location>
        <location evidence="1">Target cell cytoplasm</location>
    </subcellularLocation>
</comment>
<dbReference type="PATRIC" id="fig|1005058.3.peg.407"/>
<evidence type="ECO:0000256" key="4">
    <source>
        <dbReference type="ARBA" id="ARBA00023026"/>
    </source>
</evidence>
<evidence type="ECO:0000256" key="2">
    <source>
        <dbReference type="ARBA" id="ARBA00022656"/>
    </source>
</evidence>
<gene>
    <name evidence="6" type="ordered locus">UMN179_00418</name>
</gene>
<feature type="domain" description="VENN motif-containing" evidence="5">
    <location>
        <begin position="390"/>
        <end position="438"/>
    </location>
</feature>
<evidence type="ECO:0000313" key="6">
    <source>
        <dbReference type="EMBL" id="AEC16454.1"/>
    </source>
</evidence>
<name>F4HC27_GALAU</name>
<keyword evidence="4" id="KW-0843">Virulence</keyword>
<dbReference type="Proteomes" id="UP000006908">
    <property type="component" value="Chromosome"/>
</dbReference>
<evidence type="ECO:0000259" key="5">
    <source>
        <dbReference type="Pfam" id="PF04829"/>
    </source>
</evidence>
<keyword evidence="3" id="KW-1266">Target cell cytoplasm</keyword>
<dbReference type="STRING" id="1005058.UMN179_00418"/>
<proteinExistence type="predicted"/>
<dbReference type="InterPro" id="IPR025157">
    <property type="entry name" value="Hemagglutinin_rpt"/>
</dbReference>
<evidence type="ECO:0000256" key="1">
    <source>
        <dbReference type="ARBA" id="ARBA00004219"/>
    </source>
</evidence>
<dbReference type="AlphaFoldDB" id="F4HC27"/>
<accession>F4HC27</accession>
<reference evidence="6 7" key="1">
    <citation type="journal article" date="2011" name="J. Bacteriol.">
        <title>Complete genome sequence of Gallibacterium anatis strain UMN179, isolated from a laying hen with peritonitis.</title>
        <authorList>
            <person name="Johnson T.J."/>
            <person name="Fernandez-Alarcon C."/>
            <person name="Bojesen A.M."/>
            <person name="Nolan L.K."/>
            <person name="Trampel D.W."/>
            <person name="Seemann T."/>
        </authorList>
    </citation>
    <scope>NUCLEOTIDE SEQUENCE [LARGE SCALE GENOMIC DNA]</scope>
    <source>
        <strain evidence="6 7">UMN179</strain>
    </source>
</reference>
<dbReference type="KEGG" id="gan:UMN179_00418"/>
<dbReference type="Pfam" id="PF13332">
    <property type="entry name" value="Fil_haemagg_2"/>
    <property type="match status" value="1"/>
</dbReference>
<dbReference type="GO" id="GO:0003824">
    <property type="term" value="F:catalytic activity"/>
    <property type="evidence" value="ECO:0007669"/>
    <property type="project" value="UniProtKB-ARBA"/>
</dbReference>
<protein>
    <recommendedName>
        <fullName evidence="5">VENN motif-containing domain-containing protein</fullName>
    </recommendedName>
</protein>
<organism evidence="6 7">
    <name type="scientific">Gallibacterium anatis (strain UMN179)</name>
    <name type="common">Pasteurella anatis</name>
    <dbReference type="NCBI Taxonomy" id="1005058"/>
    <lineage>
        <taxon>Bacteria</taxon>
        <taxon>Pseudomonadati</taxon>
        <taxon>Pseudomonadota</taxon>
        <taxon>Gammaproteobacteria</taxon>
        <taxon>Pasteurellales</taxon>
        <taxon>Pasteurellaceae</taxon>
        <taxon>Gallibacterium</taxon>
    </lineage>
</organism>
<dbReference type="EMBL" id="CP002667">
    <property type="protein sequence ID" value="AEC16454.1"/>
    <property type="molecule type" value="Genomic_DNA"/>
</dbReference>
<keyword evidence="2" id="KW-0800">Toxin</keyword>
<evidence type="ECO:0000313" key="7">
    <source>
        <dbReference type="Proteomes" id="UP000006908"/>
    </source>
</evidence>
<sequence>MIQRNTTVQGQAVQLRSGEDTALKGAVVTGDKLNVEVGNNLVIESRQDSQQYDSKQIQGGVSAGVSVIGSGSNASVNGSLNRGKLNAAYVETQSGLHAGEAGLTVNVASNTHLTGAIVDSQASQEKNHFTTGSLTSENIENYSEAKVESVGGGLSTDPTQNIANSFAAGLSALGNINKQDSSTTHSAVGSNILLTTQQGDVPTSLSRDTTTANEQIDKIEMADLKTRQEMAQVIGEIANNGITIVLKPKVDEAERQKAEAIAILKNDKHNQAAQQKLDTANKVIKTYGQGGQIQLAVRAVTGVLQGIATGEASKAVVGGVSPYANYAIKEATTNQITGEVDTQANLIAHALLGAIEAYATGNNAAAGAAGAVGGELAAKIITEKLYNKSPEDLTEAQKQTVTALSQLASGLAGGLISDSTAGAINSAEIGKRAVEDNFNLNYTNEELEGMSIKANAAVLQKELDQQVTEEFKEEYPLIYQTVEGAYYIVSTTGNVIYIAREVVIDTAPMFIVPEIGAGTKFYTLLSRMAASGSANLAVQKLSGQEFNPYEFTGAVVSGIVSPSFKTTSEAIRFNAGIGMAVGMANGGDGISDAALSAGATYGAAKVANPIWSSVISESIQKLPIIFHSLKKEERKNEE</sequence>
<dbReference type="HOGENOM" id="CLU_446724_0_0_6"/>
<evidence type="ECO:0000256" key="3">
    <source>
        <dbReference type="ARBA" id="ARBA00022913"/>
    </source>
</evidence>
<dbReference type="GO" id="GO:0090729">
    <property type="term" value="F:toxin activity"/>
    <property type="evidence" value="ECO:0007669"/>
    <property type="project" value="UniProtKB-KW"/>
</dbReference>
<dbReference type="InterPro" id="IPR006914">
    <property type="entry name" value="VENN_dom"/>
</dbReference>
<dbReference type="Pfam" id="PF04829">
    <property type="entry name" value="PT-VENN"/>
    <property type="match status" value="1"/>
</dbReference>
<dbReference type="eggNOG" id="COG3210">
    <property type="taxonomic scope" value="Bacteria"/>
</dbReference>